<dbReference type="InterPro" id="IPR011990">
    <property type="entry name" value="TPR-like_helical_dom_sf"/>
</dbReference>
<organism evidence="1">
    <name type="scientific">bioreactor metagenome</name>
    <dbReference type="NCBI Taxonomy" id="1076179"/>
    <lineage>
        <taxon>unclassified sequences</taxon>
        <taxon>metagenomes</taxon>
        <taxon>ecological metagenomes</taxon>
    </lineage>
</organism>
<evidence type="ECO:0000313" key="1">
    <source>
        <dbReference type="EMBL" id="MPN50840.1"/>
    </source>
</evidence>
<dbReference type="SMART" id="SM00671">
    <property type="entry name" value="SEL1"/>
    <property type="match status" value="3"/>
</dbReference>
<dbReference type="InterPro" id="IPR050767">
    <property type="entry name" value="Sel1_AlgK"/>
</dbReference>
<dbReference type="Gene3D" id="1.25.40.10">
    <property type="entry name" value="Tetratricopeptide repeat domain"/>
    <property type="match status" value="1"/>
</dbReference>
<comment type="caution">
    <text evidence="1">The sequence shown here is derived from an EMBL/GenBank/DDBJ whole genome shotgun (WGS) entry which is preliminary data.</text>
</comment>
<dbReference type="PANTHER" id="PTHR11102:SF160">
    <property type="entry name" value="ERAD-ASSOCIATED E3 UBIQUITIN-PROTEIN LIGASE COMPONENT HRD3"/>
    <property type="match status" value="1"/>
</dbReference>
<dbReference type="PANTHER" id="PTHR11102">
    <property type="entry name" value="SEL-1-LIKE PROTEIN"/>
    <property type="match status" value="1"/>
</dbReference>
<dbReference type="AlphaFoldDB" id="A0A645II97"/>
<sequence length="165" mass="18366">MCLSGNVSAMRTLGSFYRDGTVVEPDPEKALHWLKTASRFGDSTSKQWIGEIYRDGKGVEKDAPEALKWFTSAAEQGNVHSVLAILKMQDSDQTDDTSFEYALKRLEQLANGGNVTAIRTLGTMHLEGKSIPKDTEKAEEWFRKSAMLGDAHSRNKLKALEQDKT</sequence>
<accession>A0A645II97</accession>
<proteinExistence type="predicted"/>
<dbReference type="Pfam" id="PF08238">
    <property type="entry name" value="Sel1"/>
    <property type="match status" value="3"/>
</dbReference>
<dbReference type="InterPro" id="IPR006597">
    <property type="entry name" value="Sel1-like"/>
</dbReference>
<reference evidence="1" key="1">
    <citation type="submission" date="2019-08" db="EMBL/GenBank/DDBJ databases">
        <authorList>
            <person name="Kucharzyk K."/>
            <person name="Murdoch R.W."/>
            <person name="Higgins S."/>
            <person name="Loffler F."/>
        </authorList>
    </citation>
    <scope>NUCLEOTIDE SEQUENCE</scope>
</reference>
<dbReference type="SUPFAM" id="SSF81901">
    <property type="entry name" value="HCP-like"/>
    <property type="match status" value="1"/>
</dbReference>
<protein>
    <submittedName>
        <fullName evidence="1">Secretory immunoglobulin A-binding protein EsiB</fullName>
    </submittedName>
</protein>
<dbReference type="EMBL" id="VSSQ01115369">
    <property type="protein sequence ID" value="MPN50840.1"/>
    <property type="molecule type" value="Genomic_DNA"/>
</dbReference>
<gene>
    <name evidence="1" type="primary">esiB_17</name>
    <name evidence="1" type="ORF">SDC9_198479</name>
</gene>
<name>A0A645II97_9ZZZZ</name>